<dbReference type="Proteomes" id="UP000326396">
    <property type="component" value="Linkage Group LG1"/>
</dbReference>
<accession>A0A5N6Q4L4</accession>
<organism evidence="1 2">
    <name type="scientific">Mikania micrantha</name>
    <name type="common">bitter vine</name>
    <dbReference type="NCBI Taxonomy" id="192012"/>
    <lineage>
        <taxon>Eukaryota</taxon>
        <taxon>Viridiplantae</taxon>
        <taxon>Streptophyta</taxon>
        <taxon>Embryophyta</taxon>
        <taxon>Tracheophyta</taxon>
        <taxon>Spermatophyta</taxon>
        <taxon>Magnoliopsida</taxon>
        <taxon>eudicotyledons</taxon>
        <taxon>Gunneridae</taxon>
        <taxon>Pentapetalae</taxon>
        <taxon>asterids</taxon>
        <taxon>campanulids</taxon>
        <taxon>Asterales</taxon>
        <taxon>Asteraceae</taxon>
        <taxon>Asteroideae</taxon>
        <taxon>Heliantheae alliance</taxon>
        <taxon>Eupatorieae</taxon>
        <taxon>Mikania</taxon>
    </lineage>
</organism>
<proteinExistence type="predicted"/>
<evidence type="ECO:0000313" key="1">
    <source>
        <dbReference type="EMBL" id="KAD7478630.1"/>
    </source>
</evidence>
<name>A0A5N6Q4L4_9ASTR</name>
<evidence type="ECO:0000313" key="2">
    <source>
        <dbReference type="Proteomes" id="UP000326396"/>
    </source>
</evidence>
<protein>
    <submittedName>
        <fullName evidence="1">Uncharacterized protein</fullName>
    </submittedName>
</protein>
<dbReference type="AlphaFoldDB" id="A0A5N6Q4L4"/>
<gene>
    <name evidence="1" type="ORF">E3N88_01766</name>
</gene>
<dbReference type="EMBL" id="SZYD01000001">
    <property type="protein sequence ID" value="KAD7478630.1"/>
    <property type="molecule type" value="Genomic_DNA"/>
</dbReference>
<reference evidence="1 2" key="1">
    <citation type="submission" date="2019-05" db="EMBL/GenBank/DDBJ databases">
        <title>Mikania micrantha, genome provides insights into the molecular mechanism of rapid growth.</title>
        <authorList>
            <person name="Liu B."/>
        </authorList>
    </citation>
    <scope>NUCLEOTIDE SEQUENCE [LARGE SCALE GENOMIC DNA]</scope>
    <source>
        <strain evidence="1">NLD-2019</strain>
        <tissue evidence="1">Leaf</tissue>
    </source>
</reference>
<sequence>MRPANGCFAEEEAANGLGHSTKASFGHLVHGRPNGMIQGWFWRCSRAGTCGVYCLKVVELEWWCKTRSKFKNNTKEDVEGYAWAKESLNLVEKQESYGGLKMVKTLKCENRDFDVEREWGEEK</sequence>
<comment type="caution">
    <text evidence="1">The sequence shown here is derived from an EMBL/GenBank/DDBJ whole genome shotgun (WGS) entry which is preliminary data.</text>
</comment>
<keyword evidence="2" id="KW-1185">Reference proteome</keyword>